<proteinExistence type="predicted"/>
<protein>
    <recommendedName>
        <fullName evidence="2">Restriction alleviation protein Lar</fullName>
    </recommendedName>
</protein>
<dbReference type="EMBL" id="PP179326">
    <property type="protein sequence ID" value="XAI70702.1"/>
    <property type="molecule type" value="Genomic_DNA"/>
</dbReference>
<organism evidence="1">
    <name type="scientific">Pseudomonas phage Orimi01</name>
    <dbReference type="NCBI Taxonomy" id="3138541"/>
    <lineage>
        <taxon>Viruses</taxon>
    </lineage>
</organism>
<accession>A0AAU6W2B2</accession>
<evidence type="ECO:0000313" key="1">
    <source>
        <dbReference type="EMBL" id="XAI70702.1"/>
    </source>
</evidence>
<gene>
    <name evidence="1" type="ORF">Orimi01_00045</name>
</gene>
<evidence type="ECO:0008006" key="2">
    <source>
        <dbReference type="Google" id="ProtNLM"/>
    </source>
</evidence>
<sequence length="332" mass="37072">MTNKPNDVRVSRELLPCPFCGGSVKEPINKMCGFDPCWTIKCNCGLTFGAEYTEDGLVRKWNRRALLAQPADPLIVKLTGPREWLDELAKAALADQQPTAFQSRVQPWMTACFGAEISADRQERNHRFLEEALELVQACGATPNEAHQLVDYVYGRPVGEPAQEVGGVMVTLAALCLANGLDMHASAETELSRIWTKVDQIRAKQAAKPAMSPLPGVYPDRIAQPADQQGEPIWLYTDCDGYTGWTDRWDTAKHLPYLLQKVYRHAQPATAKVDERAEFEKWALEECSIARVKFVRDALPKDDPLHGTYVDDYLGRAWAGWQARAKLNGGQS</sequence>
<reference evidence="1" key="1">
    <citation type="journal article" date="2024" name="J. Gen. Virol.">
        <title>Novel phages of Pseudomonas syringae unveil numerous potential auxiliary metabolic genes.</title>
        <authorList>
            <person name="Feltin C."/>
            <person name="Garneau J.R."/>
            <person name="Morris C.E."/>
            <person name="Berard A."/>
            <person name="Torres-Barcelo C."/>
        </authorList>
    </citation>
    <scope>NUCLEOTIDE SEQUENCE</scope>
</reference>
<dbReference type="Pfam" id="PF14354">
    <property type="entry name" value="Lar_restr_allev"/>
    <property type="match status" value="1"/>
</dbReference>
<name>A0AAU6W2B2_9VIRU</name>